<dbReference type="NCBIfam" id="TIGR00254">
    <property type="entry name" value="GGDEF"/>
    <property type="match status" value="1"/>
</dbReference>
<dbReference type="InterPro" id="IPR050469">
    <property type="entry name" value="Diguanylate_Cyclase"/>
</dbReference>
<evidence type="ECO:0000256" key="1">
    <source>
        <dbReference type="ARBA" id="ARBA00012528"/>
    </source>
</evidence>
<dbReference type="Gene3D" id="3.30.70.270">
    <property type="match status" value="1"/>
</dbReference>
<protein>
    <recommendedName>
        <fullName evidence="1">diguanylate cyclase</fullName>
        <ecNumber evidence="1">2.7.7.65</ecNumber>
    </recommendedName>
</protein>
<dbReference type="Pfam" id="PF00990">
    <property type="entry name" value="GGDEF"/>
    <property type="match status" value="1"/>
</dbReference>
<dbReference type="InterPro" id="IPR013656">
    <property type="entry name" value="PAS_4"/>
</dbReference>
<dbReference type="PANTHER" id="PTHR45138">
    <property type="entry name" value="REGULATORY COMPONENTS OF SENSORY TRANSDUCTION SYSTEM"/>
    <property type="match status" value="1"/>
</dbReference>
<dbReference type="CDD" id="cd01949">
    <property type="entry name" value="GGDEF"/>
    <property type="match status" value="1"/>
</dbReference>
<dbReference type="EMBL" id="BAAAEN010000008">
    <property type="protein sequence ID" value="GAA0506249.1"/>
    <property type="molecule type" value="Genomic_DNA"/>
</dbReference>
<reference evidence="5" key="1">
    <citation type="journal article" date="2019" name="Int. J. Syst. Evol. Microbiol.">
        <title>The Global Catalogue of Microorganisms (GCM) 10K type strain sequencing project: providing services to taxonomists for standard genome sequencing and annotation.</title>
        <authorList>
            <consortium name="The Broad Institute Genomics Platform"/>
            <consortium name="The Broad Institute Genome Sequencing Center for Infectious Disease"/>
            <person name="Wu L."/>
            <person name="Ma J."/>
        </authorList>
    </citation>
    <scope>NUCLEOTIDE SEQUENCE [LARGE SCALE GENOMIC DNA]</scope>
    <source>
        <strain evidence="5">JCM 14330</strain>
    </source>
</reference>
<organism evidence="4 5">
    <name type="scientific">Pigmentiphaga daeguensis</name>
    <dbReference type="NCBI Taxonomy" id="414049"/>
    <lineage>
        <taxon>Bacteria</taxon>
        <taxon>Pseudomonadati</taxon>
        <taxon>Pseudomonadota</taxon>
        <taxon>Betaproteobacteria</taxon>
        <taxon>Burkholderiales</taxon>
        <taxon>Alcaligenaceae</taxon>
        <taxon>Pigmentiphaga</taxon>
    </lineage>
</organism>
<proteinExistence type="predicted"/>
<keyword evidence="5" id="KW-1185">Reference proteome</keyword>
<dbReference type="PROSITE" id="PS50887">
    <property type="entry name" value="GGDEF"/>
    <property type="match status" value="1"/>
</dbReference>
<dbReference type="PANTHER" id="PTHR45138:SF9">
    <property type="entry name" value="DIGUANYLATE CYCLASE DGCM-RELATED"/>
    <property type="match status" value="1"/>
</dbReference>
<dbReference type="InterPro" id="IPR029787">
    <property type="entry name" value="Nucleotide_cyclase"/>
</dbReference>
<dbReference type="InterPro" id="IPR000160">
    <property type="entry name" value="GGDEF_dom"/>
</dbReference>
<dbReference type="Gene3D" id="3.30.450.20">
    <property type="entry name" value="PAS domain"/>
    <property type="match status" value="1"/>
</dbReference>
<gene>
    <name evidence="4" type="ORF">GCM10009097_24110</name>
</gene>
<comment type="caution">
    <text evidence="4">The sequence shown here is derived from an EMBL/GenBank/DDBJ whole genome shotgun (WGS) entry which is preliminary data.</text>
</comment>
<dbReference type="EC" id="2.7.7.65" evidence="1"/>
<dbReference type="RefSeq" id="WP_343927608.1">
    <property type="nucleotide sequence ID" value="NZ_BAAAEN010000008.1"/>
</dbReference>
<accession>A0ABP3LS55</accession>
<dbReference type="SUPFAM" id="SSF55785">
    <property type="entry name" value="PYP-like sensor domain (PAS domain)"/>
    <property type="match status" value="1"/>
</dbReference>
<dbReference type="InterPro" id="IPR035965">
    <property type="entry name" value="PAS-like_dom_sf"/>
</dbReference>
<dbReference type="InterPro" id="IPR000014">
    <property type="entry name" value="PAS"/>
</dbReference>
<dbReference type="SMART" id="SM00267">
    <property type="entry name" value="GGDEF"/>
    <property type="match status" value="1"/>
</dbReference>
<name>A0ABP3LS55_9BURK</name>
<dbReference type="Proteomes" id="UP001501706">
    <property type="component" value="Unassembled WGS sequence"/>
</dbReference>
<evidence type="ECO:0000259" key="3">
    <source>
        <dbReference type="PROSITE" id="PS50887"/>
    </source>
</evidence>
<dbReference type="InterPro" id="IPR043128">
    <property type="entry name" value="Rev_trsase/Diguanyl_cyclase"/>
</dbReference>
<dbReference type="SMART" id="SM00091">
    <property type="entry name" value="PAS"/>
    <property type="match status" value="1"/>
</dbReference>
<evidence type="ECO:0000313" key="4">
    <source>
        <dbReference type="EMBL" id="GAA0506249.1"/>
    </source>
</evidence>
<evidence type="ECO:0000313" key="5">
    <source>
        <dbReference type="Proteomes" id="UP001501706"/>
    </source>
</evidence>
<sequence>MAGELPRPPVPAGVFRFALDALPDGVLLVDADRRVIYANKAFMLLWQFPEEAWEGWSESRMLAYASGQLADPDRFLEHVEALHPTDEAYRDELHFKDGRVFARRSVPFAADGSFRARIWIFTDITDARSSLLDPLSGVPNRRAYTLEFPPFVEAADDGLLKCVAILDVDNFKAYNDRYGHAAGDRVLKRVGGLLRGMLGRSDDRVFRIGGEEFLVACRLREDAEGECFCDGMRTAIAGMGIAHRGNPPHGVVTASMGFGIFRGERRTAEVFDRVDAALYQAKAEGRNTLRRASL</sequence>
<evidence type="ECO:0000256" key="2">
    <source>
        <dbReference type="ARBA" id="ARBA00034247"/>
    </source>
</evidence>
<comment type="catalytic activity">
    <reaction evidence="2">
        <text>2 GTP = 3',3'-c-di-GMP + 2 diphosphate</text>
        <dbReference type="Rhea" id="RHEA:24898"/>
        <dbReference type="ChEBI" id="CHEBI:33019"/>
        <dbReference type="ChEBI" id="CHEBI:37565"/>
        <dbReference type="ChEBI" id="CHEBI:58805"/>
        <dbReference type="EC" id="2.7.7.65"/>
    </reaction>
</comment>
<feature type="domain" description="GGDEF" evidence="3">
    <location>
        <begin position="159"/>
        <end position="294"/>
    </location>
</feature>
<dbReference type="CDD" id="cd00130">
    <property type="entry name" value="PAS"/>
    <property type="match status" value="1"/>
</dbReference>
<dbReference type="Pfam" id="PF08448">
    <property type="entry name" value="PAS_4"/>
    <property type="match status" value="1"/>
</dbReference>
<dbReference type="SUPFAM" id="SSF55073">
    <property type="entry name" value="Nucleotide cyclase"/>
    <property type="match status" value="1"/>
</dbReference>